<feature type="region of interest" description="Disordered" evidence="3">
    <location>
        <begin position="241"/>
        <end position="497"/>
    </location>
</feature>
<feature type="domain" description="MORF/ORRM1/DAG-like MORF" evidence="4">
    <location>
        <begin position="83"/>
        <end position="176"/>
    </location>
</feature>
<feature type="compositionally biased region" description="Low complexity" evidence="3">
    <location>
        <begin position="384"/>
        <end position="400"/>
    </location>
</feature>
<keyword evidence="1" id="KW-0507">mRNA processing</keyword>
<dbReference type="Proteomes" id="UP000694864">
    <property type="component" value="Chromosome 18"/>
</dbReference>
<dbReference type="PANTHER" id="PTHR31346">
    <property type="entry name" value="MULTIPLE ORGANELLAR RNA EDITING FACTOR 2, CHLOROPLASTIC-RELATED-RELATED"/>
    <property type="match status" value="1"/>
</dbReference>
<evidence type="ECO:0000313" key="5">
    <source>
        <dbReference type="Proteomes" id="UP000694864"/>
    </source>
</evidence>
<reference evidence="5" key="1">
    <citation type="journal article" date="2014" name="Nat. Commun.">
        <title>The emerging biofuel crop Camelina sativa retains a highly undifferentiated hexaploid genome structure.</title>
        <authorList>
            <person name="Kagale S."/>
            <person name="Koh C."/>
            <person name="Nixon J."/>
            <person name="Bollina V."/>
            <person name="Clarke W.E."/>
            <person name="Tuteja R."/>
            <person name="Spillane C."/>
            <person name="Robinson S.J."/>
            <person name="Links M.G."/>
            <person name="Clarke C."/>
            <person name="Higgins E.E."/>
            <person name="Huebert T."/>
            <person name="Sharpe A.G."/>
            <person name="Parkin I.A."/>
        </authorList>
    </citation>
    <scope>NUCLEOTIDE SEQUENCE [LARGE SCALE GENOMIC DNA]</scope>
    <source>
        <strain evidence="5">cv. DH55</strain>
    </source>
</reference>
<name>A0ABM0X739_CAMSA</name>
<proteinExistence type="predicted"/>
<feature type="compositionally biased region" description="Basic and acidic residues" evidence="3">
    <location>
        <begin position="192"/>
        <end position="201"/>
    </location>
</feature>
<evidence type="ECO:0000256" key="3">
    <source>
        <dbReference type="SAM" id="MobiDB-lite"/>
    </source>
</evidence>
<keyword evidence="2" id="KW-0809">Transit peptide</keyword>
<protein>
    <submittedName>
        <fullName evidence="6">Multiple organellar RNA editing factor 4, mitochondrial-like</fullName>
    </submittedName>
</protein>
<evidence type="ECO:0000313" key="6">
    <source>
        <dbReference type="RefSeq" id="XP_010481710.1"/>
    </source>
</evidence>
<sequence length="740" mass="79708">MAMLSHRLRRVLVAAPSYFHRSFTRSRPSGFITPVSSFLPSSAVKQSTESNRSPTRLFSTAQYQYDPYTGEDSLTPDNEGCDFNHWLITMNFPKDNLPSRDEMVSTFEQTCAKGLGLSLEEAKKKIYAICTTSYQGFQATMTIGEVEKFRDLPGVQYIIPDSYVDAENKVYGGDKYENGMITPGPVPVPTKEGFDSLEKGQDTAQRSEASSDQGLTPGEELAQMIEVPPDQRSLKQREGTLALGQGQGQGTRTSIPGQGKGEGQRSRMPIPVQGQSRGEGSRMPSFQGSFKQSQGTPSVGQGQTQRSEMPSFQGSVKEGQDIRNHGQGQAQQSQVPSFQGSFKQGQETPTLRQGQAQGSQMPGNKPVPGQRQGQGSQIPSNQVGYSQGQGPQTPPYQGLPNNYAQGPRQGASVHYSQGAPQANCVQGTPENYNQIGQGNYTPQSVGNYGSAQGAGSPGFGHGYPGYGQGQGGQLLSPYQGSYNQGQGTPLPGQGQEAQIPSYQMGYSQGLGAPVPPYQVTPGNYGHWQFVNYNQGPPHGSFLQGPQPNYNQGGQWNYSPQNGGHYGPAQFGQWYPGPPQGQGNQMPQYQLSYNHGQGTPFPGQCRCQGCGMPSYQGSYNQGQGTQIPGQWQGQGYGMPSYQASYNQGQGAPAPPYHGNYNQATPGSYGQGTSEVKPANYNMQNGGVYGPTHGSAGNTGFAQGYTGHRQNETFQQVDQRNVAGDWSNNNPAHPTDTRKRNS</sequence>
<accession>A0ABM0X739</accession>
<feature type="compositionally biased region" description="Polar residues" evidence="3">
    <location>
        <begin position="414"/>
        <end position="450"/>
    </location>
</feature>
<feature type="compositionally biased region" description="Polar residues" evidence="3">
    <location>
        <begin position="273"/>
        <end position="314"/>
    </location>
</feature>
<evidence type="ECO:0000256" key="2">
    <source>
        <dbReference type="ARBA" id="ARBA00022946"/>
    </source>
</evidence>
<feature type="region of interest" description="Disordered" evidence="3">
    <location>
        <begin position="690"/>
        <end position="740"/>
    </location>
</feature>
<keyword evidence="5" id="KW-1185">Reference proteome</keyword>
<evidence type="ECO:0000259" key="4">
    <source>
        <dbReference type="Pfam" id="PF21864"/>
    </source>
</evidence>
<organism evidence="5 6">
    <name type="scientific">Camelina sativa</name>
    <name type="common">False flax</name>
    <name type="synonym">Myagrum sativum</name>
    <dbReference type="NCBI Taxonomy" id="90675"/>
    <lineage>
        <taxon>Eukaryota</taxon>
        <taxon>Viridiplantae</taxon>
        <taxon>Streptophyta</taxon>
        <taxon>Embryophyta</taxon>
        <taxon>Tracheophyta</taxon>
        <taxon>Spermatophyta</taxon>
        <taxon>Magnoliopsida</taxon>
        <taxon>eudicotyledons</taxon>
        <taxon>Gunneridae</taxon>
        <taxon>Pentapetalae</taxon>
        <taxon>rosids</taxon>
        <taxon>malvids</taxon>
        <taxon>Brassicales</taxon>
        <taxon>Brassicaceae</taxon>
        <taxon>Camelineae</taxon>
        <taxon>Camelina</taxon>
    </lineage>
</organism>
<dbReference type="InterPro" id="IPR054059">
    <property type="entry name" value="MORF/ORRM1/DAG-like_MORF"/>
</dbReference>
<dbReference type="Pfam" id="PF21864">
    <property type="entry name" value="MORF_dom"/>
    <property type="match status" value="1"/>
</dbReference>
<reference evidence="6" key="2">
    <citation type="submission" date="2025-08" db="UniProtKB">
        <authorList>
            <consortium name="RefSeq"/>
        </authorList>
    </citation>
    <scope>IDENTIFICATION</scope>
    <source>
        <tissue evidence="6">Leaf</tissue>
    </source>
</reference>
<dbReference type="PANTHER" id="PTHR31346:SF16">
    <property type="entry name" value="MULTIPLE ORGANELLAR RNA EDITING FACTOR 4, MITOCHONDRIAL"/>
    <property type="match status" value="1"/>
</dbReference>
<dbReference type="GeneID" id="104760486"/>
<feature type="region of interest" description="Disordered" evidence="3">
    <location>
        <begin position="178"/>
        <end position="217"/>
    </location>
</feature>
<feature type="compositionally biased region" description="Polar residues" evidence="3">
    <location>
        <begin position="202"/>
        <end position="214"/>
    </location>
</feature>
<gene>
    <name evidence="6" type="primary">LOC104760486</name>
</gene>
<evidence type="ECO:0000256" key="1">
    <source>
        <dbReference type="ARBA" id="ARBA00022664"/>
    </source>
</evidence>
<feature type="compositionally biased region" description="Gly residues" evidence="3">
    <location>
        <begin position="455"/>
        <end position="472"/>
    </location>
</feature>
<feature type="compositionally biased region" description="Polar residues" evidence="3">
    <location>
        <begin position="371"/>
        <end position="383"/>
    </location>
</feature>
<dbReference type="RefSeq" id="XP_010481710.1">
    <property type="nucleotide sequence ID" value="XM_010483408.1"/>
</dbReference>
<feature type="compositionally biased region" description="Polar residues" evidence="3">
    <location>
        <begin position="326"/>
        <end position="362"/>
    </location>
</feature>
<dbReference type="InterPro" id="IPR039206">
    <property type="entry name" value="MORF/ORRM1/DAG-like"/>
</dbReference>
<feature type="compositionally biased region" description="Low complexity" evidence="3">
    <location>
        <begin position="473"/>
        <end position="495"/>
    </location>
</feature>